<dbReference type="AlphaFoldDB" id="A0A2U1TW32"/>
<accession>A0A2U1TW32</accession>
<evidence type="ECO:0000313" key="2">
    <source>
        <dbReference type="Proteomes" id="UP000245138"/>
    </source>
</evidence>
<dbReference type="RefSeq" id="WP_109053571.1">
    <property type="nucleotide sequence ID" value="NZ_QDKJ01000004.1"/>
</dbReference>
<dbReference type="OrthoDB" id="6004583at2"/>
<comment type="caution">
    <text evidence="1">The sequence shown here is derived from an EMBL/GenBank/DDBJ whole genome shotgun (WGS) entry which is preliminary data.</text>
</comment>
<sequence>MAKNNSLSSITPALAKSMAQAQNDVAEAQSLKMKYFCFKSVVKKYQLMEIWKRILFLDPASCPYCARQSGQDG</sequence>
<reference evidence="1 2" key="1">
    <citation type="submission" date="2018-04" db="EMBL/GenBank/DDBJ databases">
        <title>Brenneria corticis sp.nov.</title>
        <authorList>
            <person name="Li Y."/>
        </authorList>
    </citation>
    <scope>NUCLEOTIDE SEQUENCE [LARGE SCALE GENOMIC DNA]</scope>
    <source>
        <strain evidence="1 2">LMG 27715</strain>
    </source>
</reference>
<proteinExistence type="predicted"/>
<dbReference type="Proteomes" id="UP000245138">
    <property type="component" value="Unassembled WGS sequence"/>
</dbReference>
<evidence type="ECO:0000313" key="1">
    <source>
        <dbReference type="EMBL" id="PWC13621.1"/>
    </source>
</evidence>
<gene>
    <name evidence="1" type="ORF">B4923_06645</name>
</gene>
<dbReference type="EMBL" id="QDKJ01000004">
    <property type="protein sequence ID" value="PWC13621.1"/>
    <property type="molecule type" value="Genomic_DNA"/>
</dbReference>
<protein>
    <submittedName>
        <fullName evidence="1">Uncharacterized protein</fullName>
    </submittedName>
</protein>
<organism evidence="1 2">
    <name type="scientific">Brenneria roseae subsp. americana</name>
    <dbReference type="NCBI Taxonomy" id="1508507"/>
    <lineage>
        <taxon>Bacteria</taxon>
        <taxon>Pseudomonadati</taxon>
        <taxon>Pseudomonadota</taxon>
        <taxon>Gammaproteobacteria</taxon>
        <taxon>Enterobacterales</taxon>
        <taxon>Pectobacteriaceae</taxon>
        <taxon>Brenneria</taxon>
    </lineage>
</organism>
<name>A0A2U1TW32_9GAMM</name>
<keyword evidence="2" id="KW-1185">Reference proteome</keyword>